<dbReference type="KEGG" id="nsr:NS506_01572"/>
<organism evidence="2 3">
    <name type="scientific">Nocardia seriolae</name>
    <dbReference type="NCBI Taxonomy" id="37332"/>
    <lineage>
        <taxon>Bacteria</taxon>
        <taxon>Bacillati</taxon>
        <taxon>Actinomycetota</taxon>
        <taxon>Actinomycetes</taxon>
        <taxon>Mycobacteriales</taxon>
        <taxon>Nocardiaceae</taxon>
        <taxon>Nocardia</taxon>
    </lineage>
</organism>
<reference evidence="1 4" key="3">
    <citation type="submission" date="2016-10" db="EMBL/GenBank/DDBJ databases">
        <title>Genome sequence of Nocardia seriolae strain EM150506, isolated from Anguila japonica.</title>
        <authorList>
            <person name="Han H.-J."/>
        </authorList>
    </citation>
    <scope>NUCLEOTIDE SEQUENCE [LARGE SCALE GENOMIC DNA]</scope>
    <source>
        <strain evidence="1 4">EM150506</strain>
    </source>
</reference>
<evidence type="ECO:0000313" key="2">
    <source>
        <dbReference type="EMBL" id="GAP31372.1"/>
    </source>
</evidence>
<dbReference type="EMBL" id="CP017839">
    <property type="protein sequence ID" value="APA95643.1"/>
    <property type="molecule type" value="Genomic_DNA"/>
</dbReference>
<sequence>MRWAAQEVSERFYAGLGGSSSLWKPKSSNAEGICSTRFTLGYHRIERSGGKTPGPGLTDP</sequence>
<dbReference type="Proteomes" id="UP000180166">
    <property type="component" value="Chromosome"/>
</dbReference>
<accession>A0ABC9Z191</accession>
<proteinExistence type="predicted"/>
<dbReference type="AlphaFoldDB" id="A0ABC9Z191"/>
<keyword evidence="3" id="KW-1185">Reference proteome</keyword>
<evidence type="ECO:0000313" key="1">
    <source>
        <dbReference type="EMBL" id="APA95643.1"/>
    </source>
</evidence>
<evidence type="ECO:0000313" key="3">
    <source>
        <dbReference type="Proteomes" id="UP000037179"/>
    </source>
</evidence>
<evidence type="ECO:0000313" key="4">
    <source>
        <dbReference type="Proteomes" id="UP000180166"/>
    </source>
</evidence>
<reference evidence="3" key="1">
    <citation type="submission" date="2015-07" db="EMBL/GenBank/DDBJ databases">
        <title>Nocardia seriolae U-1 whole genome shotgun sequence.</title>
        <authorList>
            <person name="Imajoh M."/>
            <person name="Fukumoto Y."/>
            <person name="Sukeda M."/>
            <person name="Yamane J."/>
            <person name="Yamasaki K."/>
            <person name="Shimizu M."/>
            <person name="Ohnishi K."/>
            <person name="Oshima S."/>
        </authorList>
    </citation>
    <scope>NUCLEOTIDE SEQUENCE [LARGE SCALE GENOMIC DNA]</scope>
    <source>
        <strain evidence="3">U-1</strain>
    </source>
</reference>
<name>A0ABC9Z191_9NOCA</name>
<dbReference type="EMBL" id="BBYQ01000112">
    <property type="protein sequence ID" value="GAP31372.1"/>
    <property type="molecule type" value="Genomic_DNA"/>
</dbReference>
<protein>
    <submittedName>
        <fullName evidence="2">Uncharacterized protein</fullName>
    </submittedName>
</protein>
<dbReference type="Proteomes" id="UP000037179">
    <property type="component" value="Unassembled WGS sequence"/>
</dbReference>
<reference evidence="2 3" key="2">
    <citation type="journal article" date="2016" name="Genome Announc.">
        <title>Draft Genome Sequence of Erythromycin- and Oxytetracycline-Sensitive Nocardia seriolae Strain U-1 (NBRC 110359).</title>
        <authorList>
            <person name="Imajoh M."/>
            <person name="Sukeda M."/>
            <person name="Shimizu M."/>
            <person name="Yamane J."/>
            <person name="Ohnishi K."/>
            <person name="Oshima S."/>
        </authorList>
    </citation>
    <scope>NUCLEOTIDE SEQUENCE [LARGE SCALE GENOMIC DNA]</scope>
    <source>
        <strain evidence="2 3">U-1</strain>
    </source>
</reference>
<gene>
    <name evidence="1" type="ORF">NS506_01572</name>
    <name evidence="2" type="ORF">NSK11_contig00112-0022</name>
</gene>